<keyword evidence="13" id="KW-1185">Reference proteome</keyword>
<keyword evidence="7" id="KW-0966">Cell projection</keyword>
<dbReference type="InterPro" id="IPR013122">
    <property type="entry name" value="PKD1_2_channel"/>
</dbReference>
<accession>A0ABQ9E3Q9</accession>
<organism evidence="12 13">
    <name type="scientific">Tegillarca granosa</name>
    <name type="common">Malaysian cockle</name>
    <name type="synonym">Anadara granosa</name>
    <dbReference type="NCBI Taxonomy" id="220873"/>
    <lineage>
        <taxon>Eukaryota</taxon>
        <taxon>Metazoa</taxon>
        <taxon>Spiralia</taxon>
        <taxon>Lophotrochozoa</taxon>
        <taxon>Mollusca</taxon>
        <taxon>Bivalvia</taxon>
        <taxon>Autobranchia</taxon>
        <taxon>Pteriomorphia</taxon>
        <taxon>Arcoida</taxon>
        <taxon>Arcoidea</taxon>
        <taxon>Arcidae</taxon>
        <taxon>Tegillarca</taxon>
    </lineage>
</organism>
<keyword evidence="4 9" id="KW-1133">Transmembrane helix</keyword>
<feature type="transmembrane region" description="Helical" evidence="9">
    <location>
        <begin position="194"/>
        <end position="218"/>
    </location>
</feature>
<sequence>MRHCFHNFFPENNYNGNPLTTREKKFFIDLDNTRLGPARLRQVRMEKGECGVTDIVGSNRECVPNYSAMDEDMSPYCLNWQPYNSSACEFTLDPGKYYTTAAWNYTSSDEIWGISIKGEFNTYGGGGYILSFEDSLTNSILLVNELMQYTWIDRGTRAVFMEFTLFNSNFTELGGLITWTDIRSFRPYEPVGALGTYAIMCYCIFAIVLLVTTVKAIIKLIKQKINFFKEFWNILDGICIILSYSAVVFWVMRFINAKEAMNRYYNNKKSFINFQHVVIWDFLLNVVLGFLVFVATLRILRLLGYNKKMRQLVDVVSNAVKDLSGFLLMFSFIFEAYALLGYLLFGTTLSEYKTLATTFGSLANTLIGKNSLDKMIGTAPAYAQLYFFTYAFFVIFVLLTMFVAILNFSISEVKSDPAYNKRVYGILDIFFKSVKDVFSLVFKIQKKDSEDKGEMKKRKKVKSETDEFDARGSPNSKPAKKDLDKDGTKSTTIKPIRVASGIGKSQGSLSAECNISLANE</sequence>
<evidence type="ECO:0000256" key="5">
    <source>
        <dbReference type="ARBA" id="ARBA00023136"/>
    </source>
</evidence>
<evidence type="ECO:0000256" key="1">
    <source>
        <dbReference type="ARBA" id="ARBA00004272"/>
    </source>
</evidence>
<dbReference type="InterPro" id="IPR046791">
    <property type="entry name" value="Polycystin_dom"/>
</dbReference>
<evidence type="ECO:0000256" key="7">
    <source>
        <dbReference type="ARBA" id="ARBA00023273"/>
    </source>
</evidence>
<feature type="non-terminal residue" evidence="12">
    <location>
        <position position="520"/>
    </location>
</feature>
<feature type="domain" description="Polycystin cation channel PKD1/PKD2" evidence="10">
    <location>
        <begin position="197"/>
        <end position="413"/>
    </location>
</feature>
<feature type="region of interest" description="Disordered" evidence="8">
    <location>
        <begin position="453"/>
        <end position="499"/>
    </location>
</feature>
<evidence type="ECO:0000256" key="8">
    <source>
        <dbReference type="SAM" id="MobiDB-lite"/>
    </source>
</evidence>
<dbReference type="InterPro" id="IPR027359">
    <property type="entry name" value="Volt_channel_dom_sf"/>
</dbReference>
<comment type="subcellular location">
    <subcellularLocation>
        <location evidence="1">Cell projection</location>
        <location evidence="1">Cilium membrane</location>
        <topology evidence="1">Multi-pass membrane protein</topology>
    </subcellularLocation>
</comment>
<dbReference type="PANTHER" id="PTHR10877">
    <property type="entry name" value="POLYCYSTIN FAMILY MEMBER"/>
    <property type="match status" value="1"/>
</dbReference>
<evidence type="ECO:0000256" key="3">
    <source>
        <dbReference type="ARBA" id="ARBA00022692"/>
    </source>
</evidence>
<feature type="transmembrane region" description="Helical" evidence="9">
    <location>
        <begin position="277"/>
        <end position="300"/>
    </location>
</feature>
<keyword evidence="3 9" id="KW-0812">Transmembrane</keyword>
<dbReference type="Proteomes" id="UP001217089">
    <property type="component" value="Unassembled WGS sequence"/>
</dbReference>
<keyword evidence="6" id="KW-0325">Glycoprotein</keyword>
<gene>
    <name evidence="12" type="ORF">KUTeg_024892</name>
</gene>
<evidence type="ECO:0000256" key="6">
    <source>
        <dbReference type="ARBA" id="ARBA00023180"/>
    </source>
</evidence>
<feature type="transmembrane region" description="Helical" evidence="9">
    <location>
        <begin position="326"/>
        <end position="345"/>
    </location>
</feature>
<feature type="transmembrane region" description="Helical" evidence="9">
    <location>
        <begin position="385"/>
        <end position="406"/>
    </location>
</feature>
<dbReference type="EMBL" id="JARBDR010000923">
    <property type="protein sequence ID" value="KAJ8298361.1"/>
    <property type="molecule type" value="Genomic_DNA"/>
</dbReference>
<evidence type="ECO:0000259" key="11">
    <source>
        <dbReference type="Pfam" id="PF20519"/>
    </source>
</evidence>
<evidence type="ECO:0000256" key="4">
    <source>
        <dbReference type="ARBA" id="ARBA00022989"/>
    </source>
</evidence>
<evidence type="ECO:0000256" key="9">
    <source>
        <dbReference type="SAM" id="Phobius"/>
    </source>
</evidence>
<evidence type="ECO:0000259" key="10">
    <source>
        <dbReference type="Pfam" id="PF08016"/>
    </source>
</evidence>
<comment type="caution">
    <text evidence="12">The sequence shown here is derived from an EMBL/GenBank/DDBJ whole genome shotgun (WGS) entry which is preliminary data.</text>
</comment>
<dbReference type="InterPro" id="IPR051223">
    <property type="entry name" value="Polycystin"/>
</dbReference>
<dbReference type="Pfam" id="PF08016">
    <property type="entry name" value="PKD_channel"/>
    <property type="match status" value="1"/>
</dbReference>
<feature type="compositionally biased region" description="Basic and acidic residues" evidence="8">
    <location>
        <begin position="479"/>
        <end position="488"/>
    </location>
</feature>
<dbReference type="Gene3D" id="1.10.287.70">
    <property type="match status" value="1"/>
</dbReference>
<dbReference type="Gene3D" id="1.20.120.350">
    <property type="entry name" value="Voltage-gated potassium channels. Chain C"/>
    <property type="match status" value="1"/>
</dbReference>
<evidence type="ECO:0000313" key="12">
    <source>
        <dbReference type="EMBL" id="KAJ8298361.1"/>
    </source>
</evidence>
<dbReference type="InterPro" id="IPR003915">
    <property type="entry name" value="PKD_2"/>
</dbReference>
<reference evidence="12 13" key="1">
    <citation type="submission" date="2022-12" db="EMBL/GenBank/DDBJ databases">
        <title>Chromosome-level genome of Tegillarca granosa.</title>
        <authorList>
            <person name="Kim J."/>
        </authorList>
    </citation>
    <scope>NUCLEOTIDE SEQUENCE [LARGE SCALE GENOMIC DNA]</scope>
    <source>
        <strain evidence="12">Teg-2019</strain>
        <tissue evidence="12">Adductor muscle</tissue>
    </source>
</reference>
<dbReference type="PANTHER" id="PTHR10877:SF150">
    <property type="entry name" value="REJ DOMAIN-CONTAINING PROTEIN"/>
    <property type="match status" value="1"/>
</dbReference>
<dbReference type="PRINTS" id="PR01433">
    <property type="entry name" value="POLYCYSTIN2"/>
</dbReference>
<dbReference type="Pfam" id="PF20519">
    <property type="entry name" value="Polycystin_dom"/>
    <property type="match status" value="1"/>
</dbReference>
<comment type="similarity">
    <text evidence="2">Belongs to the polycystin family.</text>
</comment>
<evidence type="ECO:0000313" key="13">
    <source>
        <dbReference type="Proteomes" id="UP001217089"/>
    </source>
</evidence>
<name>A0ABQ9E3Q9_TEGGR</name>
<feature type="domain" description="Polycystin" evidence="11">
    <location>
        <begin position="17"/>
        <end position="170"/>
    </location>
</feature>
<protein>
    <submittedName>
        <fullName evidence="12">Uncharacterized protein</fullName>
    </submittedName>
</protein>
<keyword evidence="5 9" id="KW-0472">Membrane</keyword>
<evidence type="ECO:0000256" key="2">
    <source>
        <dbReference type="ARBA" id="ARBA00007200"/>
    </source>
</evidence>
<feature type="transmembrane region" description="Helical" evidence="9">
    <location>
        <begin position="230"/>
        <end position="252"/>
    </location>
</feature>
<proteinExistence type="inferred from homology"/>